<protein>
    <submittedName>
        <fullName evidence="1">Uncharacterized protein</fullName>
    </submittedName>
</protein>
<sequence length="109" mass="12019">MIHPCRLCKLGDDCVGEDHCVDYAVWKDGGVAVRSSKVVGSCSEKQTNLNVSRPQSRYPFECNICGCITGENALCSGCWSESRVHASVQSMKEFHEEAPDNEVFFVVAE</sequence>
<proteinExistence type="predicted"/>
<evidence type="ECO:0000313" key="1">
    <source>
        <dbReference type="EMBL" id="KKN04968.1"/>
    </source>
</evidence>
<comment type="caution">
    <text evidence="1">The sequence shown here is derived from an EMBL/GenBank/DDBJ whole genome shotgun (WGS) entry which is preliminary data.</text>
</comment>
<dbReference type="AlphaFoldDB" id="A0A0F9QI43"/>
<dbReference type="EMBL" id="LAZR01004859">
    <property type="protein sequence ID" value="KKN04968.1"/>
    <property type="molecule type" value="Genomic_DNA"/>
</dbReference>
<gene>
    <name evidence="1" type="ORF">LCGC14_1092020</name>
</gene>
<name>A0A0F9QI43_9ZZZZ</name>
<accession>A0A0F9QI43</accession>
<reference evidence="1" key="1">
    <citation type="journal article" date="2015" name="Nature">
        <title>Complex archaea that bridge the gap between prokaryotes and eukaryotes.</title>
        <authorList>
            <person name="Spang A."/>
            <person name="Saw J.H."/>
            <person name="Jorgensen S.L."/>
            <person name="Zaremba-Niedzwiedzka K."/>
            <person name="Martijn J."/>
            <person name="Lind A.E."/>
            <person name="van Eijk R."/>
            <person name="Schleper C."/>
            <person name="Guy L."/>
            <person name="Ettema T.J."/>
        </authorList>
    </citation>
    <scope>NUCLEOTIDE SEQUENCE</scope>
</reference>
<organism evidence="1">
    <name type="scientific">marine sediment metagenome</name>
    <dbReference type="NCBI Taxonomy" id="412755"/>
    <lineage>
        <taxon>unclassified sequences</taxon>
        <taxon>metagenomes</taxon>
        <taxon>ecological metagenomes</taxon>
    </lineage>
</organism>